<evidence type="ECO:0000313" key="2">
    <source>
        <dbReference type="Proteomes" id="UP001239994"/>
    </source>
</evidence>
<evidence type="ECO:0008006" key="3">
    <source>
        <dbReference type="Google" id="ProtNLM"/>
    </source>
</evidence>
<proteinExistence type="predicted"/>
<dbReference type="InterPro" id="IPR043136">
    <property type="entry name" value="B30.2/SPRY_sf"/>
</dbReference>
<evidence type="ECO:0000313" key="1">
    <source>
        <dbReference type="EMBL" id="KAK1803130.1"/>
    </source>
</evidence>
<sequence length="206" mass="23283">EEEVRMIALKVEEEKKTEKLQEWIDQEIISLSNRVAEVQEKMEIDSVTFLQSKVHSSKSSSGCRSSDWCVQHLGNLRYRVWEKIRDICPYFPMVLDPNTAPADFSVADDLACVRKCAQDWPNPVSHCGNRLVLGSDGYVDVHCWDVEVAESQHWTLGVCQRSDATVSQRMLTPENGFWCLSRDGNSLLGSSETLTMFSFGETSSAL</sequence>
<comment type="caution">
    <text evidence="1">The sequence shown here is derived from an EMBL/GenBank/DDBJ whole genome shotgun (WGS) entry which is preliminary data.</text>
</comment>
<protein>
    <recommendedName>
        <fullName evidence="3">B30.2/SPRY domain-containing protein</fullName>
    </recommendedName>
</protein>
<feature type="non-terminal residue" evidence="1">
    <location>
        <position position="1"/>
    </location>
</feature>
<dbReference type="InterPro" id="IPR013320">
    <property type="entry name" value="ConA-like_dom_sf"/>
</dbReference>
<dbReference type="SUPFAM" id="SSF49899">
    <property type="entry name" value="Concanavalin A-like lectins/glucanases"/>
    <property type="match status" value="1"/>
</dbReference>
<name>A0AAD9E113_9TELE</name>
<dbReference type="EMBL" id="JAROKS010000006">
    <property type="protein sequence ID" value="KAK1803130.1"/>
    <property type="molecule type" value="Genomic_DNA"/>
</dbReference>
<keyword evidence="2" id="KW-1185">Reference proteome</keyword>
<dbReference type="Proteomes" id="UP001239994">
    <property type="component" value="Unassembled WGS sequence"/>
</dbReference>
<dbReference type="Gene3D" id="2.60.120.920">
    <property type="match status" value="1"/>
</dbReference>
<accession>A0AAD9E113</accession>
<dbReference type="AlphaFoldDB" id="A0AAD9E113"/>
<organism evidence="1 2">
    <name type="scientific">Electrophorus voltai</name>
    <dbReference type="NCBI Taxonomy" id="2609070"/>
    <lineage>
        <taxon>Eukaryota</taxon>
        <taxon>Metazoa</taxon>
        <taxon>Chordata</taxon>
        <taxon>Craniata</taxon>
        <taxon>Vertebrata</taxon>
        <taxon>Euteleostomi</taxon>
        <taxon>Actinopterygii</taxon>
        <taxon>Neopterygii</taxon>
        <taxon>Teleostei</taxon>
        <taxon>Ostariophysi</taxon>
        <taxon>Gymnotiformes</taxon>
        <taxon>Gymnotoidei</taxon>
        <taxon>Gymnotidae</taxon>
        <taxon>Electrophorus</taxon>
    </lineage>
</organism>
<gene>
    <name evidence="1" type="ORF">P4O66_021666</name>
</gene>
<dbReference type="InterPro" id="IPR050143">
    <property type="entry name" value="TRIM/RBCC"/>
</dbReference>
<reference evidence="1" key="1">
    <citation type="submission" date="2023-03" db="EMBL/GenBank/DDBJ databases">
        <title>Electrophorus voltai genome.</title>
        <authorList>
            <person name="Bian C."/>
        </authorList>
    </citation>
    <scope>NUCLEOTIDE SEQUENCE</scope>
    <source>
        <strain evidence="1">CB-2022</strain>
        <tissue evidence="1">Muscle</tissue>
    </source>
</reference>
<dbReference type="PANTHER" id="PTHR24103">
    <property type="entry name" value="E3 UBIQUITIN-PROTEIN LIGASE TRIM"/>
    <property type="match status" value="1"/>
</dbReference>